<dbReference type="InterPro" id="IPR008218">
    <property type="entry name" value="ATPase_V1-cplx_f_g_su"/>
</dbReference>
<dbReference type="Gene3D" id="3.40.50.10580">
    <property type="entry name" value="ATPase, V1 complex, subunit F"/>
    <property type="match status" value="1"/>
</dbReference>
<protein>
    <submittedName>
        <fullName evidence="5">V-type H-transporting ATPase subunit F</fullName>
    </submittedName>
</protein>
<name>A0A4Z1T0W5_GIAMU</name>
<evidence type="ECO:0000256" key="4">
    <source>
        <dbReference type="ARBA" id="ARBA00023065"/>
    </source>
</evidence>
<accession>A0A4Z1T0W5</accession>
<dbReference type="EMBL" id="VDLU01000001">
    <property type="protein sequence ID" value="TNJ30615.1"/>
    <property type="molecule type" value="Genomic_DNA"/>
</dbReference>
<gene>
    <name evidence="5" type="ORF">GMRT_12231</name>
</gene>
<dbReference type="GO" id="GO:0016020">
    <property type="term" value="C:membrane"/>
    <property type="evidence" value="ECO:0007669"/>
    <property type="project" value="TreeGrafter"/>
</dbReference>
<evidence type="ECO:0000256" key="2">
    <source>
        <dbReference type="ARBA" id="ARBA00022448"/>
    </source>
</evidence>
<organism evidence="5 6">
    <name type="scientific">Giardia muris</name>
    <dbReference type="NCBI Taxonomy" id="5742"/>
    <lineage>
        <taxon>Eukaryota</taxon>
        <taxon>Metamonada</taxon>
        <taxon>Diplomonadida</taxon>
        <taxon>Hexamitidae</taxon>
        <taxon>Giardiinae</taxon>
        <taxon>Giardia</taxon>
    </lineage>
</organism>
<evidence type="ECO:0000256" key="1">
    <source>
        <dbReference type="ARBA" id="ARBA00010148"/>
    </source>
</evidence>
<dbReference type="Pfam" id="PF01990">
    <property type="entry name" value="ATP-synt_F"/>
    <property type="match status" value="1"/>
</dbReference>
<evidence type="ECO:0000313" key="5">
    <source>
        <dbReference type="EMBL" id="TNJ30615.1"/>
    </source>
</evidence>
<keyword evidence="2" id="KW-0813">Transport</keyword>
<evidence type="ECO:0000313" key="6">
    <source>
        <dbReference type="Proteomes" id="UP000315496"/>
    </source>
</evidence>
<reference evidence="5 6" key="1">
    <citation type="submission" date="2019-05" db="EMBL/GenBank/DDBJ databases">
        <title>The compact genome of Giardia muris reveals important steps in the evolution of intestinal protozoan parasites.</title>
        <authorList>
            <person name="Xu F."/>
            <person name="Jimenez-Gonzalez A."/>
            <person name="Einarsson E."/>
            <person name="Astvaldsson A."/>
            <person name="Peirasmaki D."/>
            <person name="Eckmann L."/>
            <person name="Andersson J.O."/>
            <person name="Svard S.G."/>
            <person name="Jerlstrom-Hultqvist J."/>
        </authorList>
    </citation>
    <scope>NUCLEOTIDE SEQUENCE [LARGE SCALE GENOMIC DNA]</scope>
    <source>
        <strain evidence="5 6">Roberts-Thomson</strain>
    </source>
</reference>
<keyword evidence="3" id="KW-0375">Hydrogen ion transport</keyword>
<proteinExistence type="inferred from homology"/>
<dbReference type="GO" id="GO:0046961">
    <property type="term" value="F:proton-transporting ATPase activity, rotational mechanism"/>
    <property type="evidence" value="ECO:0007669"/>
    <property type="project" value="InterPro"/>
</dbReference>
<comment type="similarity">
    <text evidence="1">Belongs to the V-ATPase F subunit family.</text>
</comment>
<dbReference type="InterPro" id="IPR036906">
    <property type="entry name" value="ATPase_V1_fsu_sf"/>
</dbReference>
<dbReference type="Proteomes" id="UP000315496">
    <property type="component" value="Chromosome 1"/>
</dbReference>
<dbReference type="OrthoDB" id="10261947at2759"/>
<dbReference type="PANTHER" id="PTHR13861">
    <property type="entry name" value="VACUOLAR ATP SYNTHASE SUBUNIT F"/>
    <property type="match status" value="1"/>
</dbReference>
<dbReference type="SUPFAM" id="SSF159468">
    <property type="entry name" value="AtpF-like"/>
    <property type="match status" value="1"/>
</dbReference>
<sequence>MNIGLIGDEATITGFLLTGAGVIDKSKQTNYFVVKQDTQRADLEHAFNELIQRADIAVVMVTSTVAEMLRDLIADCDPATKVIMEFPTRESGLFAK</sequence>
<comment type="caution">
    <text evidence="5">The sequence shown here is derived from an EMBL/GenBank/DDBJ whole genome shotgun (WGS) entry which is preliminary data.</text>
</comment>
<dbReference type="VEuPathDB" id="GiardiaDB:GMRT_12231"/>
<dbReference type="AlphaFoldDB" id="A0A4Z1T0W5"/>
<keyword evidence="6" id="KW-1185">Reference proteome</keyword>
<dbReference type="PANTHER" id="PTHR13861:SF2">
    <property type="entry name" value="V-TYPE PROTON ATPASE SUBUNIT F"/>
    <property type="match status" value="1"/>
</dbReference>
<evidence type="ECO:0000256" key="3">
    <source>
        <dbReference type="ARBA" id="ARBA00022781"/>
    </source>
</evidence>
<keyword evidence="4" id="KW-0406">Ion transport</keyword>